<evidence type="ECO:0000256" key="4">
    <source>
        <dbReference type="ARBA" id="ARBA00023157"/>
    </source>
</evidence>
<reference evidence="8" key="1">
    <citation type="submission" date="2021-03" db="EMBL/GenBank/DDBJ databases">
        <title>Chromosome level genome of the anhydrobiotic midge Polypedilum vanderplanki.</title>
        <authorList>
            <person name="Yoshida Y."/>
            <person name="Kikawada T."/>
            <person name="Gusev O."/>
        </authorList>
    </citation>
    <scope>NUCLEOTIDE SEQUENCE</scope>
    <source>
        <strain evidence="8">NIAS01</strain>
        <tissue evidence="8">Whole body or cell culture</tissue>
    </source>
</reference>
<dbReference type="InterPro" id="IPR036508">
    <property type="entry name" value="Chitin-bd_dom_sf"/>
</dbReference>
<dbReference type="GO" id="GO:0008061">
    <property type="term" value="F:chitin binding"/>
    <property type="evidence" value="ECO:0007669"/>
    <property type="project" value="UniProtKB-KW"/>
</dbReference>
<gene>
    <name evidence="8" type="ORF">PVAND_012133</name>
</gene>
<comment type="caution">
    <text evidence="8">The sequence shown here is derived from an EMBL/GenBank/DDBJ whole genome shotgun (WGS) entry which is preliminary data.</text>
</comment>
<evidence type="ECO:0000259" key="7">
    <source>
        <dbReference type="PROSITE" id="PS50940"/>
    </source>
</evidence>
<dbReference type="SUPFAM" id="SSF57625">
    <property type="entry name" value="Invertebrate chitin-binding proteins"/>
    <property type="match status" value="2"/>
</dbReference>
<proteinExistence type="predicted"/>
<dbReference type="OrthoDB" id="6358068at2759"/>
<dbReference type="EMBL" id="JADBJN010000001">
    <property type="protein sequence ID" value="KAG5682806.1"/>
    <property type="molecule type" value="Genomic_DNA"/>
</dbReference>
<dbReference type="PANTHER" id="PTHR23301">
    <property type="entry name" value="CHITIN BINDING PERITROPHIN-A"/>
    <property type="match status" value="1"/>
</dbReference>
<dbReference type="Pfam" id="PF01607">
    <property type="entry name" value="CBM_14"/>
    <property type="match status" value="2"/>
</dbReference>
<keyword evidence="5" id="KW-0325">Glycoprotein</keyword>
<dbReference type="PROSITE" id="PS50940">
    <property type="entry name" value="CHIT_BIND_II"/>
    <property type="match status" value="2"/>
</dbReference>
<feature type="signal peptide" evidence="6">
    <location>
        <begin position="1"/>
        <end position="18"/>
    </location>
</feature>
<name>A0A9J6CMH6_POLVA</name>
<keyword evidence="1" id="KW-0147">Chitin-binding</keyword>
<evidence type="ECO:0000256" key="1">
    <source>
        <dbReference type="ARBA" id="ARBA00022669"/>
    </source>
</evidence>
<sequence>MKLFSFIIVISFGALALAQVPHCPEPIGEQAYAHPENCNQFFLCTNGTLTLETCENGLIFNGKGGVHNHCAYNWNHETECAGRYYDPTPISSESCEYQFGIYEDSNDCSTSYLKCEFGVAHQLPCEKGLVYDHRIHGCNWPDLLLEKCNPEAVVGFKCPAKVDPRSPAARFWPFPRFPVPNDPHSLFLCNEGHPRLIACGEDKIFQADTLTCEDA</sequence>
<feature type="domain" description="Chitin-binding type-2" evidence="7">
    <location>
        <begin position="92"/>
        <end position="150"/>
    </location>
</feature>
<dbReference type="PANTHER" id="PTHR23301:SF107">
    <property type="entry name" value="LD20793P"/>
    <property type="match status" value="1"/>
</dbReference>
<feature type="chain" id="PRO_5039943986" description="Chitin-binding type-2 domain-containing protein" evidence="6">
    <location>
        <begin position="19"/>
        <end position="215"/>
    </location>
</feature>
<keyword evidence="4" id="KW-1015">Disulfide bond</keyword>
<dbReference type="InterPro" id="IPR002557">
    <property type="entry name" value="Chitin-bd_dom"/>
</dbReference>
<dbReference type="GO" id="GO:0005576">
    <property type="term" value="C:extracellular region"/>
    <property type="evidence" value="ECO:0007669"/>
    <property type="project" value="InterPro"/>
</dbReference>
<evidence type="ECO:0000256" key="2">
    <source>
        <dbReference type="ARBA" id="ARBA00022729"/>
    </source>
</evidence>
<dbReference type="AlphaFoldDB" id="A0A9J6CMH6"/>
<evidence type="ECO:0000313" key="8">
    <source>
        <dbReference type="EMBL" id="KAG5682806.1"/>
    </source>
</evidence>
<keyword evidence="2 6" id="KW-0732">Signal</keyword>
<dbReference type="Gene3D" id="2.170.140.10">
    <property type="entry name" value="Chitin binding domain"/>
    <property type="match status" value="2"/>
</dbReference>
<dbReference type="Proteomes" id="UP001107558">
    <property type="component" value="Chromosome 1"/>
</dbReference>
<dbReference type="InterPro" id="IPR051940">
    <property type="entry name" value="Chitin_bind-dev_reg"/>
</dbReference>
<dbReference type="SMART" id="SM00494">
    <property type="entry name" value="ChtBD2"/>
    <property type="match status" value="3"/>
</dbReference>
<protein>
    <recommendedName>
        <fullName evidence="7">Chitin-binding type-2 domain-containing protein</fullName>
    </recommendedName>
</protein>
<accession>A0A9J6CMH6</accession>
<feature type="domain" description="Chitin-binding type-2" evidence="7">
    <location>
        <begin position="20"/>
        <end position="82"/>
    </location>
</feature>
<evidence type="ECO:0000313" key="9">
    <source>
        <dbReference type="Proteomes" id="UP001107558"/>
    </source>
</evidence>
<evidence type="ECO:0000256" key="3">
    <source>
        <dbReference type="ARBA" id="ARBA00022737"/>
    </source>
</evidence>
<keyword evidence="3" id="KW-0677">Repeat</keyword>
<evidence type="ECO:0000256" key="6">
    <source>
        <dbReference type="SAM" id="SignalP"/>
    </source>
</evidence>
<organism evidence="8 9">
    <name type="scientific">Polypedilum vanderplanki</name>
    <name type="common">Sleeping chironomid midge</name>
    <dbReference type="NCBI Taxonomy" id="319348"/>
    <lineage>
        <taxon>Eukaryota</taxon>
        <taxon>Metazoa</taxon>
        <taxon>Ecdysozoa</taxon>
        <taxon>Arthropoda</taxon>
        <taxon>Hexapoda</taxon>
        <taxon>Insecta</taxon>
        <taxon>Pterygota</taxon>
        <taxon>Neoptera</taxon>
        <taxon>Endopterygota</taxon>
        <taxon>Diptera</taxon>
        <taxon>Nematocera</taxon>
        <taxon>Chironomoidea</taxon>
        <taxon>Chironomidae</taxon>
        <taxon>Chironominae</taxon>
        <taxon>Polypedilum</taxon>
        <taxon>Polypedilum</taxon>
    </lineage>
</organism>
<evidence type="ECO:0000256" key="5">
    <source>
        <dbReference type="ARBA" id="ARBA00023180"/>
    </source>
</evidence>
<keyword evidence="9" id="KW-1185">Reference proteome</keyword>